<accession>E4XNJ6</accession>
<feature type="compositionally biased region" description="Polar residues" evidence="8">
    <location>
        <begin position="176"/>
        <end position="197"/>
    </location>
</feature>
<evidence type="ECO:0000256" key="3">
    <source>
        <dbReference type="ARBA" id="ARBA00023054"/>
    </source>
</evidence>
<dbReference type="InterPro" id="IPR036064">
    <property type="entry name" value="MYSc_Myo18"/>
</dbReference>
<dbReference type="InterPro" id="IPR036034">
    <property type="entry name" value="PDZ_sf"/>
</dbReference>
<dbReference type="InterPro" id="IPR001609">
    <property type="entry name" value="Myosin_head_motor_dom-like"/>
</dbReference>
<dbReference type="InParanoid" id="E4XNJ6"/>
<dbReference type="Pfam" id="PF00595">
    <property type="entry name" value="PDZ"/>
    <property type="match status" value="1"/>
</dbReference>
<keyword evidence="1 6" id="KW-0547">Nucleotide-binding</keyword>
<keyword evidence="4 6" id="KW-0518">Myosin</keyword>
<feature type="compositionally biased region" description="Basic and acidic residues" evidence="8">
    <location>
        <begin position="1498"/>
        <end position="1528"/>
    </location>
</feature>
<evidence type="ECO:0008006" key="13">
    <source>
        <dbReference type="Google" id="ProtNLM"/>
    </source>
</evidence>
<gene>
    <name evidence="11" type="ORF">GSOID_T00015757001</name>
</gene>
<keyword evidence="2 6" id="KW-0067">ATP-binding</keyword>
<dbReference type="SUPFAM" id="SSF50156">
    <property type="entry name" value="PDZ domain-like"/>
    <property type="match status" value="1"/>
</dbReference>
<feature type="compositionally biased region" description="Basic and acidic residues" evidence="8">
    <location>
        <begin position="1377"/>
        <end position="1393"/>
    </location>
</feature>
<dbReference type="Pfam" id="PF01576">
    <property type="entry name" value="Myosin_tail_1"/>
    <property type="match status" value="1"/>
</dbReference>
<dbReference type="InterPro" id="IPR027417">
    <property type="entry name" value="P-loop_NTPase"/>
</dbReference>
<evidence type="ECO:0000313" key="12">
    <source>
        <dbReference type="Proteomes" id="UP000001307"/>
    </source>
</evidence>
<dbReference type="Gene3D" id="2.30.42.10">
    <property type="match status" value="1"/>
</dbReference>
<dbReference type="Gene3D" id="1.20.120.720">
    <property type="entry name" value="Myosin VI head, motor domain, U50 subdomain"/>
    <property type="match status" value="1"/>
</dbReference>
<feature type="region of interest" description="Disordered" evidence="8">
    <location>
        <begin position="74"/>
        <end position="134"/>
    </location>
</feature>
<evidence type="ECO:0000259" key="10">
    <source>
        <dbReference type="PROSITE" id="PS51456"/>
    </source>
</evidence>
<dbReference type="InterPro" id="IPR036961">
    <property type="entry name" value="Kinesin_motor_dom_sf"/>
</dbReference>
<dbReference type="InterPro" id="IPR001478">
    <property type="entry name" value="PDZ"/>
</dbReference>
<dbReference type="Gene3D" id="1.10.10.820">
    <property type="match status" value="1"/>
</dbReference>
<sequence>MFSKKKSKKKDSVVYSQDEQKRLSELAQAHGLSAQTPSSFRNKVFGRKESKKSKIEISTPFAFQHVAQAVAGAEDRASVHSSGSNLSHDNSVIPTNKHNESTSSRSSMGDSQFVRPTRSTSHASSHAHSNILPQRKDSIGQLHYSNVPSSYQRPVPDTWSLASQNLTRPGSHLHSHNQSWKQSISSLHSQPPFQNEQPDPYQRCYVQGYRFGSAPFRKVLLTRRPESGFGFSLRRSTISERDQTRRTVLFAEPGSSGCGLLPGDRLLEINGADVEHAQQEEAVAKIKAAGSSVTLTVQSIPELTEIAVRKPDGIENCHLLSDKNVAELSFAVDDDLPDELWEKGEKLWLIHRAGIASCRILPKDAPAGNLMDGKTKVRLEQDGSVLIVDEAATEPANHPEQDRCEDITHLTFLNESSTLHTLRQRLGGKLIHTFCGNQLITINPRHSLAAYSDKVISMFRGCRREELPPHIYATAQSAFRRMLKANQNQAICPIGISGAGKSIMVEHTLNYLLTVSNTSIKKDVVNAAWMALESVSCVESPQGRASSKDVKLFHLDYDKSGSLVSIDVQSALLDRQHVTASSTDQSNFLALHILAEGAKAELRKDLFMNEKTKSPDNRFLPPTKSQNEPSYWIRRLEKFNLALKTLDAEANQIRYIFCLLAAILHLGCAGSEKTPDGKRFQYSDPESAQRAAGVLGIPQEILQKYIFEQTVSGRPAKNVNLGQAAIDAFAQGLYCEVYQMIYSIVNAALKGRESGVHTITIVDIPGYQLGKNQSLSSLLFNYTNDRIMQVHDEKLFQDVQKRYEQENELQIWLELDLPVADVNLCASVDLVDRQNRAAYSDEDAKGILWMLEEEALYPNSSAETFTGKVLTQYGIGRDPLVLPAAETRSGFKIRHQHGQFEAEYESSSWLMGSREAPPQFTGTASFLSESKKVIIQSLAKRSTDLGGDFVRVGTIRRSTTSGRRTVSSLPAAKRKSPTLQAKVSVDLIMDKLRRCEVHFVNALSPTIKAEQSALTDMPFLRMQIRGLRLVESGRFIKQGFPDSLNYDEFIRQFGCLVKVFPNDYHKMPDIVKLHCDAHELERTQFKIGRSKIFFRTGIIAKLETRRNKKLNILLSSFQARCKGFLQRRKFEKRKVGEVAARTIQRNIRSYFERKSWPWWKLYTNIIPLIETHRADVELHEKNTELEKLKHKFQLLEEENSRNKEQAQKLNSKVEELTHELIEEQNANAETNEQLEIEISERRQVQLENREFKSRAEESEKKFEEVDIELAELRQRHNHTVEQMNKTVVDDSGDGDESLEEFRLEHQIREVEFEKKKLECDFDEKLEVLRTEKRASEKQLNELKEELENRDQDLSQSKKRQTRQLAELHDTKLQLEEVSAKNHELEKKQRKFDSEMCGQQAETAQHKIDKDKSMREKENLQAQIFKLKNELDDKINDNELSEKRIQRLEAEIQDYITRDDDDGAMVNQLKRSKRELEQNFQELQEEFDELLAENQQTEQARDRFQVQNERDRQQAQRQMEAKDQEIDDQRAGFQKRIKQLEIQLEEEEAERQNAHKQRKEAELKLNELRTSVPAKNEESERKLRRDIQRYRALLKDAQLQIEVLRNDSVSRAQLKQLQTQLEEASMNQNKVSKSKKSIEFENEDLVSQIEELSRSKQDVERQLADSHRER</sequence>
<keyword evidence="3 7" id="KW-0175">Coiled coil</keyword>
<evidence type="ECO:0000256" key="4">
    <source>
        <dbReference type="ARBA" id="ARBA00023123"/>
    </source>
</evidence>
<organism evidence="11">
    <name type="scientific">Oikopleura dioica</name>
    <name type="common">Tunicate</name>
    <dbReference type="NCBI Taxonomy" id="34765"/>
    <lineage>
        <taxon>Eukaryota</taxon>
        <taxon>Metazoa</taxon>
        <taxon>Chordata</taxon>
        <taxon>Tunicata</taxon>
        <taxon>Appendicularia</taxon>
        <taxon>Copelata</taxon>
        <taxon>Oikopleuridae</taxon>
        <taxon>Oikopleura</taxon>
    </lineage>
</organism>
<dbReference type="Pfam" id="PF00063">
    <property type="entry name" value="Myosin_head"/>
    <property type="match status" value="1"/>
</dbReference>
<feature type="region of interest" description="Disordered" evidence="8">
    <location>
        <begin position="1345"/>
        <end position="1364"/>
    </location>
</feature>
<evidence type="ECO:0000256" key="7">
    <source>
        <dbReference type="SAM" id="Coils"/>
    </source>
</evidence>
<dbReference type="OrthoDB" id="2914378at2759"/>
<keyword evidence="6" id="KW-0009">Actin-binding</keyword>
<evidence type="ECO:0000256" key="5">
    <source>
        <dbReference type="ARBA" id="ARBA00023175"/>
    </source>
</evidence>
<feature type="coiled-coil region" evidence="7">
    <location>
        <begin position="1178"/>
        <end position="1275"/>
    </location>
</feature>
<dbReference type="Gene3D" id="1.20.58.530">
    <property type="match status" value="1"/>
</dbReference>
<dbReference type="GO" id="GO:0016460">
    <property type="term" value="C:myosin II complex"/>
    <property type="evidence" value="ECO:0007669"/>
    <property type="project" value="TreeGrafter"/>
</dbReference>
<feature type="region of interest" description="Disordered" evidence="8">
    <location>
        <begin position="1494"/>
        <end position="1528"/>
    </location>
</feature>
<proteinExistence type="inferred from homology"/>
<comment type="similarity">
    <text evidence="6">Belongs to the TRAFAC class myosin-kinesin ATPase superfamily. Myosin family.</text>
</comment>
<dbReference type="EMBL" id="FN653084">
    <property type="protein sequence ID" value="CBY11434.1"/>
    <property type="molecule type" value="Genomic_DNA"/>
</dbReference>
<dbReference type="PANTHER" id="PTHR45615:SF36">
    <property type="entry name" value="MYOSIN HEAVY CHAIN-LIKE, ISOFORM B-RELATED"/>
    <property type="match status" value="1"/>
</dbReference>
<dbReference type="GO" id="GO:0032982">
    <property type="term" value="C:myosin filament"/>
    <property type="evidence" value="ECO:0007669"/>
    <property type="project" value="TreeGrafter"/>
</dbReference>
<comment type="caution">
    <text evidence="6">Lacks conserved residue(s) required for the propagation of feature annotation.</text>
</comment>
<evidence type="ECO:0000256" key="2">
    <source>
        <dbReference type="ARBA" id="ARBA00022840"/>
    </source>
</evidence>
<feature type="compositionally biased region" description="Polar residues" evidence="8">
    <location>
        <begin position="79"/>
        <end position="110"/>
    </location>
</feature>
<evidence type="ECO:0000256" key="1">
    <source>
        <dbReference type="ARBA" id="ARBA00022741"/>
    </source>
</evidence>
<dbReference type="Proteomes" id="UP000001307">
    <property type="component" value="Unassembled WGS sequence"/>
</dbReference>
<dbReference type="PROSITE" id="PS51456">
    <property type="entry name" value="MYOSIN_MOTOR"/>
    <property type="match status" value="1"/>
</dbReference>
<dbReference type="SMART" id="SM00228">
    <property type="entry name" value="PDZ"/>
    <property type="match status" value="1"/>
</dbReference>
<evidence type="ECO:0000313" key="11">
    <source>
        <dbReference type="EMBL" id="CBY11434.1"/>
    </source>
</evidence>
<evidence type="ECO:0000256" key="6">
    <source>
        <dbReference type="PROSITE-ProRule" id="PRU00782"/>
    </source>
</evidence>
<reference evidence="11" key="1">
    <citation type="journal article" date="2010" name="Science">
        <title>Plasticity of animal genome architecture unmasked by rapid evolution of a pelagic tunicate.</title>
        <authorList>
            <person name="Denoeud F."/>
            <person name="Henriet S."/>
            <person name="Mungpakdee S."/>
            <person name="Aury J.M."/>
            <person name="Da Silva C."/>
            <person name="Brinkmann H."/>
            <person name="Mikhaleva J."/>
            <person name="Olsen L.C."/>
            <person name="Jubin C."/>
            <person name="Canestro C."/>
            <person name="Bouquet J.M."/>
            <person name="Danks G."/>
            <person name="Poulain J."/>
            <person name="Campsteijn C."/>
            <person name="Adamski M."/>
            <person name="Cross I."/>
            <person name="Yadetie F."/>
            <person name="Muffato M."/>
            <person name="Louis A."/>
            <person name="Butcher S."/>
            <person name="Tsagkogeorga G."/>
            <person name="Konrad A."/>
            <person name="Singh S."/>
            <person name="Jensen M.F."/>
            <person name="Cong E.H."/>
            <person name="Eikeseth-Otteraa H."/>
            <person name="Noel B."/>
            <person name="Anthouard V."/>
            <person name="Porcel B.M."/>
            <person name="Kachouri-Lafond R."/>
            <person name="Nishino A."/>
            <person name="Ugolini M."/>
            <person name="Chourrout P."/>
            <person name="Nishida H."/>
            <person name="Aasland R."/>
            <person name="Huzurbazar S."/>
            <person name="Westhof E."/>
            <person name="Delsuc F."/>
            <person name="Lehrach H."/>
            <person name="Reinhardt R."/>
            <person name="Weissenbach J."/>
            <person name="Roy S.W."/>
            <person name="Artiguenave F."/>
            <person name="Postlethwait J.H."/>
            <person name="Manak J.R."/>
            <person name="Thompson E.M."/>
            <person name="Jaillon O."/>
            <person name="Du Pasquier L."/>
            <person name="Boudinot P."/>
            <person name="Liberles D.A."/>
            <person name="Volff J.N."/>
            <person name="Philippe H."/>
            <person name="Lenhard B."/>
            <person name="Roest Crollius H."/>
            <person name="Wincker P."/>
            <person name="Chourrout D."/>
        </authorList>
    </citation>
    <scope>NUCLEOTIDE SEQUENCE [LARGE SCALE GENOMIC DNA]</scope>
</reference>
<feature type="region of interest" description="Disordered" evidence="8">
    <location>
        <begin position="1377"/>
        <end position="1410"/>
    </location>
</feature>
<dbReference type="SMART" id="SM00242">
    <property type="entry name" value="MYSc"/>
    <property type="match status" value="1"/>
</dbReference>
<dbReference type="GO" id="GO:0051015">
    <property type="term" value="F:actin filament binding"/>
    <property type="evidence" value="ECO:0007669"/>
    <property type="project" value="TreeGrafter"/>
</dbReference>
<dbReference type="SUPFAM" id="SSF52540">
    <property type="entry name" value="P-loop containing nucleoside triphosphate hydrolases"/>
    <property type="match status" value="1"/>
</dbReference>
<dbReference type="GO" id="GO:0003774">
    <property type="term" value="F:cytoskeletal motor activity"/>
    <property type="evidence" value="ECO:0007669"/>
    <property type="project" value="UniProtKB-UniRule"/>
</dbReference>
<dbReference type="PRINTS" id="PR00193">
    <property type="entry name" value="MYOSINHEAVY"/>
</dbReference>
<feature type="binding site" evidence="6">
    <location>
        <begin position="495"/>
        <end position="502"/>
    </location>
    <ligand>
        <name>ATP</name>
        <dbReference type="ChEBI" id="CHEBI:30616"/>
    </ligand>
</feature>
<feature type="domain" description="PDZ" evidence="9">
    <location>
        <begin position="218"/>
        <end position="301"/>
    </location>
</feature>
<feature type="region of interest" description="Disordered" evidence="8">
    <location>
        <begin position="167"/>
        <end position="197"/>
    </location>
</feature>
<feature type="compositionally biased region" description="Low complexity" evidence="8">
    <location>
        <begin position="119"/>
        <end position="129"/>
    </location>
</feature>
<evidence type="ECO:0000256" key="8">
    <source>
        <dbReference type="SAM" id="MobiDB-lite"/>
    </source>
</evidence>
<dbReference type="GO" id="GO:0005737">
    <property type="term" value="C:cytoplasm"/>
    <property type="evidence" value="ECO:0007669"/>
    <property type="project" value="TreeGrafter"/>
</dbReference>
<evidence type="ECO:0000259" key="9">
    <source>
        <dbReference type="PROSITE" id="PS50106"/>
    </source>
</evidence>
<keyword evidence="12" id="KW-1185">Reference proteome</keyword>
<dbReference type="Gene3D" id="4.10.270.10">
    <property type="entry name" value="Myosin, subunit A"/>
    <property type="match status" value="1"/>
</dbReference>
<dbReference type="PROSITE" id="PS50096">
    <property type="entry name" value="IQ"/>
    <property type="match status" value="1"/>
</dbReference>
<name>E4XNJ6_OIKDI</name>
<dbReference type="InterPro" id="IPR002928">
    <property type="entry name" value="Myosin_tail"/>
</dbReference>
<dbReference type="GO" id="GO:0005524">
    <property type="term" value="F:ATP binding"/>
    <property type="evidence" value="ECO:0007669"/>
    <property type="project" value="UniProtKB-UniRule"/>
</dbReference>
<dbReference type="CDD" id="cd01386">
    <property type="entry name" value="MYSc_Myo18"/>
    <property type="match status" value="1"/>
</dbReference>
<dbReference type="Gene3D" id="3.40.850.10">
    <property type="entry name" value="Kinesin motor domain"/>
    <property type="match status" value="1"/>
</dbReference>
<dbReference type="PROSITE" id="PS50106">
    <property type="entry name" value="PDZ"/>
    <property type="match status" value="1"/>
</dbReference>
<protein>
    <recommendedName>
        <fullName evidence="13">Myosin motor domain-containing protein</fullName>
    </recommendedName>
</protein>
<dbReference type="Gene3D" id="3.30.70.1590">
    <property type="match status" value="1"/>
</dbReference>
<feature type="domain" description="Myosin motor" evidence="10">
    <location>
        <begin position="402"/>
        <end position="1107"/>
    </location>
</feature>
<keyword evidence="5 6" id="KW-0505">Motor protein</keyword>
<dbReference type="GO" id="GO:0031032">
    <property type="term" value="P:actomyosin structure organization"/>
    <property type="evidence" value="ECO:0007669"/>
    <property type="project" value="TreeGrafter"/>
</dbReference>
<dbReference type="PANTHER" id="PTHR45615">
    <property type="entry name" value="MYOSIN HEAVY CHAIN, NON-MUSCLE"/>
    <property type="match status" value="1"/>
</dbReference>